<organism evidence="2 3">
    <name type="scientific">Alteraurantiacibacter aquimixticola</name>
    <dbReference type="NCBI Taxonomy" id="2489173"/>
    <lineage>
        <taxon>Bacteria</taxon>
        <taxon>Pseudomonadati</taxon>
        <taxon>Pseudomonadota</taxon>
        <taxon>Alphaproteobacteria</taxon>
        <taxon>Sphingomonadales</taxon>
        <taxon>Erythrobacteraceae</taxon>
        <taxon>Alteraurantiacibacter</taxon>
    </lineage>
</organism>
<dbReference type="Pfam" id="PF02541">
    <property type="entry name" value="Ppx-GppA"/>
    <property type="match status" value="1"/>
</dbReference>
<keyword evidence="3" id="KW-1185">Reference proteome</keyword>
<dbReference type="PANTHER" id="PTHR30005">
    <property type="entry name" value="EXOPOLYPHOSPHATASE"/>
    <property type="match status" value="1"/>
</dbReference>
<name>A0A4V6UGA4_9SPHN</name>
<dbReference type="InterPro" id="IPR003695">
    <property type="entry name" value="Ppx_GppA_N"/>
</dbReference>
<gene>
    <name evidence="2" type="ORF">E5222_12300</name>
</gene>
<dbReference type="InterPro" id="IPR043129">
    <property type="entry name" value="ATPase_NBD"/>
</dbReference>
<reference evidence="2 3" key="1">
    <citation type="submission" date="2019-04" db="EMBL/GenBank/DDBJ databases">
        <title>Altererythrobacter aquimixticola sp. nov., isolated from sediment of junction between the ocean and a freshwater spring.</title>
        <authorList>
            <person name="Yoon J.-H."/>
        </authorList>
    </citation>
    <scope>NUCLEOTIDE SEQUENCE [LARGE SCALE GENOMIC DNA]</scope>
    <source>
        <strain evidence="2 3">SSKS-13</strain>
    </source>
</reference>
<proteinExistence type="predicted"/>
<evidence type="ECO:0000313" key="2">
    <source>
        <dbReference type="EMBL" id="TIX49610.1"/>
    </source>
</evidence>
<dbReference type="Proteomes" id="UP000309389">
    <property type="component" value="Unassembled WGS sequence"/>
</dbReference>
<dbReference type="Gene3D" id="3.30.420.40">
    <property type="match status" value="1"/>
</dbReference>
<dbReference type="AlphaFoldDB" id="A0A4V6UGA4"/>
<dbReference type="Gene3D" id="1.10.3210.10">
    <property type="entry name" value="Hypothetical protein af1432"/>
    <property type="match status" value="1"/>
</dbReference>
<accession>A0A4V6UGA4</accession>
<dbReference type="CDD" id="cd24052">
    <property type="entry name" value="ASKHA_NBD_HpPPX-GppA-like"/>
    <property type="match status" value="1"/>
</dbReference>
<feature type="domain" description="Ppx/GppA phosphatase N-terminal" evidence="1">
    <location>
        <begin position="39"/>
        <end position="312"/>
    </location>
</feature>
<dbReference type="InterPro" id="IPR050273">
    <property type="entry name" value="GppA/Ppx_hydrolase"/>
</dbReference>
<sequence length="508" mass="54697">MTRNSASGSSSVRYDKADRAVIDIGSNTVRLVVYSGTRRTPDVWLNEKVTAKLGRDLEATGKLPDKAMDMALSSLARFAAILRDLEIRDVQCVATAAVRDAKNGAAFLDKVRALGLEPRLLSGEEEANIAAMGVIGAFPGARGVVADLGGGSLELVAIGDGTCHDGISLPLGTLRLGPMREQGEREFRKAVAKELSAAAWAKGQAGEQAGPLYLVGGTWRALASFAMHRTKYPLTDPHAFRLSREDAEKVAKKLAKMNPDQLTSIDGISSSRAAGLPDAAAMLRVILSTLKPEGLVVSGWGLREGLLFDRLEQAARDQDPLLAAVTHFTAPRGASLPHATMIAGWTAKVVTPNGGGTERLRLAAIMLAQAQRRLEPNMRLKHSFDWAMDKRWLGLEHRERALIGAALRGACNRPEPTPELLQLASEDALREAAGWGLAFRLCRRIGAGSRTSMLTSHLSREDGQLTLWLDKSRAELASEHVVSDLKALADWLGCAPDLRISEDRDSSD</sequence>
<evidence type="ECO:0000259" key="1">
    <source>
        <dbReference type="Pfam" id="PF02541"/>
    </source>
</evidence>
<dbReference type="RefSeq" id="WP_136694087.1">
    <property type="nucleotide sequence ID" value="NZ_SSHH01000003.1"/>
</dbReference>
<protein>
    <submittedName>
        <fullName evidence="2">Ppx/GppA family phosphatase</fullName>
    </submittedName>
</protein>
<evidence type="ECO:0000313" key="3">
    <source>
        <dbReference type="Proteomes" id="UP000309389"/>
    </source>
</evidence>
<dbReference type="OrthoDB" id="3698573at2"/>
<dbReference type="PANTHER" id="PTHR30005:SF0">
    <property type="entry name" value="RETROGRADE REGULATION PROTEIN 2"/>
    <property type="match status" value="1"/>
</dbReference>
<comment type="caution">
    <text evidence="2">The sequence shown here is derived from an EMBL/GenBank/DDBJ whole genome shotgun (WGS) entry which is preliminary data.</text>
</comment>
<dbReference type="SUPFAM" id="SSF53067">
    <property type="entry name" value="Actin-like ATPase domain"/>
    <property type="match status" value="2"/>
</dbReference>
<dbReference type="Gene3D" id="3.30.420.150">
    <property type="entry name" value="Exopolyphosphatase. Domain 2"/>
    <property type="match status" value="1"/>
</dbReference>
<dbReference type="EMBL" id="SSHH01000003">
    <property type="protein sequence ID" value="TIX49610.1"/>
    <property type="molecule type" value="Genomic_DNA"/>
</dbReference>
<dbReference type="GO" id="GO:0016462">
    <property type="term" value="F:pyrophosphatase activity"/>
    <property type="evidence" value="ECO:0007669"/>
    <property type="project" value="TreeGrafter"/>
</dbReference>